<dbReference type="EMBL" id="JBHUOM010000001">
    <property type="protein sequence ID" value="MFD2933050.1"/>
    <property type="molecule type" value="Genomic_DNA"/>
</dbReference>
<dbReference type="Pfam" id="PF00144">
    <property type="entry name" value="Beta-lactamase"/>
    <property type="match status" value="1"/>
</dbReference>
<keyword evidence="2" id="KW-0378">Hydrolase</keyword>
<dbReference type="Proteomes" id="UP001597512">
    <property type="component" value="Unassembled WGS sequence"/>
</dbReference>
<dbReference type="EC" id="3.-.-.-" evidence="2"/>
<comment type="caution">
    <text evidence="2">The sequence shown here is derived from an EMBL/GenBank/DDBJ whole genome shotgun (WGS) entry which is preliminary data.</text>
</comment>
<dbReference type="Gene3D" id="3.40.710.10">
    <property type="entry name" value="DD-peptidase/beta-lactamase superfamily"/>
    <property type="match status" value="1"/>
</dbReference>
<dbReference type="GO" id="GO:0016787">
    <property type="term" value="F:hydrolase activity"/>
    <property type="evidence" value="ECO:0007669"/>
    <property type="project" value="UniProtKB-KW"/>
</dbReference>
<dbReference type="RefSeq" id="WP_381497232.1">
    <property type="nucleotide sequence ID" value="NZ_JBHUOM010000001.1"/>
</dbReference>
<feature type="domain" description="Beta-lactamase-related" evidence="1">
    <location>
        <begin position="64"/>
        <end position="311"/>
    </location>
</feature>
<evidence type="ECO:0000313" key="2">
    <source>
        <dbReference type="EMBL" id="MFD2933050.1"/>
    </source>
</evidence>
<name>A0ABW6AG23_9BACT</name>
<reference evidence="3" key="1">
    <citation type="journal article" date="2019" name="Int. J. Syst. Evol. Microbiol.">
        <title>The Global Catalogue of Microorganisms (GCM) 10K type strain sequencing project: providing services to taxonomists for standard genome sequencing and annotation.</title>
        <authorList>
            <consortium name="The Broad Institute Genomics Platform"/>
            <consortium name="The Broad Institute Genome Sequencing Center for Infectious Disease"/>
            <person name="Wu L."/>
            <person name="Ma J."/>
        </authorList>
    </citation>
    <scope>NUCLEOTIDE SEQUENCE [LARGE SCALE GENOMIC DNA]</scope>
    <source>
        <strain evidence="3">KCTC 52490</strain>
    </source>
</reference>
<accession>A0ABW6AG23</accession>
<proteinExistence type="predicted"/>
<sequence length="386" mass="43919">MYTTLSYVYRCIAWNLPNLDDHQRFPKLPVLNNPGLVMPLPVGQPLDLSPVSILYEGKTSRQVLERFLQQSGTASFLILHRNEVVYEKYAGGYTADNIITSLSVSKSLVSALVGIALEEGILPGLDSSILEQLPELSTTISSKLTIRHLLGMSSGLHYYEGVSPWSDDARIYYSLNLRKQLLNCETIESPGKYYHYNNYNLLLLGRLLEKATGMAVPTYFSQKIWSPMGAEQPASWNIDSARSGFAKMESGFNATARDFARFGLLYLNKGRFGNRQIIPEAWVNQSTSQPNFEEFADSTRYMTRRNPPLGQWVDSPVGYYKYLWWGYRNGPHQDPDYFAMGNLGQFIYCSPLHQTVIVRFGKKWGNIDWWPTLFRELSQQIDKPGS</sequence>
<dbReference type="InterPro" id="IPR012338">
    <property type="entry name" value="Beta-lactam/transpept-like"/>
</dbReference>
<organism evidence="2 3">
    <name type="scientific">Spirosoma flavum</name>
    <dbReference type="NCBI Taxonomy" id="2048557"/>
    <lineage>
        <taxon>Bacteria</taxon>
        <taxon>Pseudomonadati</taxon>
        <taxon>Bacteroidota</taxon>
        <taxon>Cytophagia</taxon>
        <taxon>Cytophagales</taxon>
        <taxon>Cytophagaceae</taxon>
        <taxon>Spirosoma</taxon>
    </lineage>
</organism>
<dbReference type="PANTHER" id="PTHR43283:SF7">
    <property type="entry name" value="BETA-LACTAMASE-RELATED DOMAIN-CONTAINING PROTEIN"/>
    <property type="match status" value="1"/>
</dbReference>
<keyword evidence="3" id="KW-1185">Reference proteome</keyword>
<evidence type="ECO:0000313" key="3">
    <source>
        <dbReference type="Proteomes" id="UP001597512"/>
    </source>
</evidence>
<gene>
    <name evidence="2" type="ORF">ACFS25_04610</name>
</gene>
<dbReference type="InterPro" id="IPR050789">
    <property type="entry name" value="Diverse_Enzym_Activities"/>
</dbReference>
<dbReference type="InterPro" id="IPR001466">
    <property type="entry name" value="Beta-lactam-related"/>
</dbReference>
<dbReference type="PANTHER" id="PTHR43283">
    <property type="entry name" value="BETA-LACTAMASE-RELATED"/>
    <property type="match status" value="1"/>
</dbReference>
<evidence type="ECO:0000259" key="1">
    <source>
        <dbReference type="Pfam" id="PF00144"/>
    </source>
</evidence>
<dbReference type="SUPFAM" id="SSF56601">
    <property type="entry name" value="beta-lactamase/transpeptidase-like"/>
    <property type="match status" value="1"/>
</dbReference>
<protein>
    <submittedName>
        <fullName evidence="2">Serine hydrolase domain-containing protein</fullName>
        <ecNumber evidence="2">3.-.-.-</ecNumber>
    </submittedName>
</protein>